<dbReference type="AlphaFoldDB" id="A0AAD2CGC7"/>
<feature type="region of interest" description="Disordered" evidence="1">
    <location>
        <begin position="135"/>
        <end position="154"/>
    </location>
</feature>
<evidence type="ECO:0000256" key="2">
    <source>
        <dbReference type="SAM" id="SignalP"/>
    </source>
</evidence>
<feature type="chain" id="PRO_5041974684" description="Nucleotide exchange factor SIL1" evidence="2">
    <location>
        <begin position="30"/>
        <end position="514"/>
    </location>
</feature>
<dbReference type="InterPro" id="IPR011989">
    <property type="entry name" value="ARM-like"/>
</dbReference>
<dbReference type="EMBL" id="CAKOGP040000001">
    <property type="protein sequence ID" value="CAJ1903183.1"/>
    <property type="molecule type" value="Genomic_DNA"/>
</dbReference>
<name>A0AAD2CGC7_9STRA</name>
<sequence length="514" mass="57458">MIKSFRSSAAIALVCSILFHQNYQHGVWAKEIEVTKEWQLLGENDTIPAGMHVRMDMTTGEKWVKQQTEDDDGESATSTEAAIIQGDGSIQVVPKAENDAESAITEKSKKGEGTYDFNMMHRTLSKLPDQEKERIGGLPELPQSTTSRKITSKERKEFESRMADIWERRQKELKELELQLMDMPKLLKERIKSIQEYLKDPIAHLNGMELDEEVPYGQVSHIVSVLQDLEYQLGDVDMSRDFHTLGGWPLLSSLLSEEVHVPQNKTISRLSRSMETKIRSVQSNAAWAMGTSVKNTAEFSPYAVEPFVMNNSKERTTAIDELIAVVCKPYDDPGSWDIRNLMGKAIYGIGSLLRGNRLAQAHIVKSDGAMRLGKTFEAIASDQLQTLGQKVVQKLLSLAGDIVSDIILHPEMASPDVNTKILESFTTSEWCGATATVLENDLMVAPAAQQTVLETVHILTPYCRPSWAEKMSGMESSIEKMKTGWEARKDTIDADHLDQLNESAKQAIESLKTS</sequence>
<organism evidence="3 4">
    <name type="scientific">Cylindrotheca closterium</name>
    <dbReference type="NCBI Taxonomy" id="2856"/>
    <lineage>
        <taxon>Eukaryota</taxon>
        <taxon>Sar</taxon>
        <taxon>Stramenopiles</taxon>
        <taxon>Ochrophyta</taxon>
        <taxon>Bacillariophyta</taxon>
        <taxon>Bacillariophyceae</taxon>
        <taxon>Bacillariophycidae</taxon>
        <taxon>Bacillariales</taxon>
        <taxon>Bacillariaceae</taxon>
        <taxon>Cylindrotheca</taxon>
    </lineage>
</organism>
<dbReference type="Gene3D" id="1.25.10.10">
    <property type="entry name" value="Leucine-rich Repeat Variant"/>
    <property type="match status" value="1"/>
</dbReference>
<feature type="signal peptide" evidence="2">
    <location>
        <begin position="1"/>
        <end position="29"/>
    </location>
</feature>
<dbReference type="InterPro" id="IPR050693">
    <property type="entry name" value="Hsp70_NEF-Inhibitors"/>
</dbReference>
<dbReference type="PANTHER" id="PTHR19316:SF18">
    <property type="entry name" value="HSP70-BINDING PROTEIN 1"/>
    <property type="match status" value="1"/>
</dbReference>
<reference evidence="3" key="1">
    <citation type="submission" date="2023-08" db="EMBL/GenBank/DDBJ databases">
        <authorList>
            <person name="Audoor S."/>
            <person name="Bilcke G."/>
        </authorList>
    </citation>
    <scope>NUCLEOTIDE SEQUENCE</scope>
</reference>
<accession>A0AAD2CGC7</accession>
<evidence type="ECO:0000313" key="4">
    <source>
        <dbReference type="Proteomes" id="UP001295423"/>
    </source>
</evidence>
<dbReference type="Proteomes" id="UP001295423">
    <property type="component" value="Unassembled WGS sequence"/>
</dbReference>
<evidence type="ECO:0008006" key="5">
    <source>
        <dbReference type="Google" id="ProtNLM"/>
    </source>
</evidence>
<dbReference type="GO" id="GO:0005783">
    <property type="term" value="C:endoplasmic reticulum"/>
    <property type="evidence" value="ECO:0007669"/>
    <property type="project" value="TreeGrafter"/>
</dbReference>
<dbReference type="GO" id="GO:0000774">
    <property type="term" value="F:adenyl-nucleotide exchange factor activity"/>
    <property type="evidence" value="ECO:0007669"/>
    <property type="project" value="TreeGrafter"/>
</dbReference>
<protein>
    <recommendedName>
        <fullName evidence="5">Nucleotide exchange factor SIL1</fullName>
    </recommendedName>
</protein>
<proteinExistence type="predicted"/>
<evidence type="ECO:0000313" key="3">
    <source>
        <dbReference type="EMBL" id="CAJ1903183.1"/>
    </source>
</evidence>
<keyword evidence="4" id="KW-1185">Reference proteome</keyword>
<evidence type="ECO:0000256" key="1">
    <source>
        <dbReference type="SAM" id="MobiDB-lite"/>
    </source>
</evidence>
<dbReference type="PANTHER" id="PTHR19316">
    <property type="entry name" value="PROTEIN FOLDING REGULATOR"/>
    <property type="match status" value="1"/>
</dbReference>
<keyword evidence="2" id="KW-0732">Signal</keyword>
<comment type="caution">
    <text evidence="3">The sequence shown here is derived from an EMBL/GenBank/DDBJ whole genome shotgun (WGS) entry which is preliminary data.</text>
</comment>
<gene>
    <name evidence="3" type="ORF">CYCCA115_LOCUS371</name>
</gene>